<proteinExistence type="predicted"/>
<evidence type="ECO:0000313" key="1">
    <source>
        <dbReference type="EMBL" id="GJN13763.1"/>
    </source>
</evidence>
<sequence length="124" mass="14028">MASMKYDFNIWTYSQTTSFKYNNLITPSLLHKETTSPQALANLLANSLQFVESMGNCLVIQDRKEIKIMRVDGSKTLLPQLDHMTEEQVVDICNLQQSSQQAEEALSQGLDQLHQSLAPWPADL</sequence>
<evidence type="ECO:0000313" key="2">
    <source>
        <dbReference type="Proteomes" id="UP001054889"/>
    </source>
</evidence>
<reference evidence="1" key="1">
    <citation type="journal article" date="2018" name="DNA Res.">
        <title>Multiple hybrid de novo genome assembly of finger millet, an orphan allotetraploid crop.</title>
        <authorList>
            <person name="Hatakeyama M."/>
            <person name="Aluri S."/>
            <person name="Balachadran M.T."/>
            <person name="Sivarajan S.R."/>
            <person name="Patrignani A."/>
            <person name="Gruter S."/>
            <person name="Poveda L."/>
            <person name="Shimizu-Inatsugi R."/>
            <person name="Baeten J."/>
            <person name="Francoijs K.J."/>
            <person name="Nataraja K.N."/>
            <person name="Reddy Y.A.N."/>
            <person name="Phadnis S."/>
            <person name="Ravikumar R.L."/>
            <person name="Schlapbach R."/>
            <person name="Sreeman S.M."/>
            <person name="Shimizu K.K."/>
        </authorList>
    </citation>
    <scope>NUCLEOTIDE SEQUENCE</scope>
</reference>
<organism evidence="1 2">
    <name type="scientific">Eleusine coracana subsp. coracana</name>
    <dbReference type="NCBI Taxonomy" id="191504"/>
    <lineage>
        <taxon>Eukaryota</taxon>
        <taxon>Viridiplantae</taxon>
        <taxon>Streptophyta</taxon>
        <taxon>Embryophyta</taxon>
        <taxon>Tracheophyta</taxon>
        <taxon>Spermatophyta</taxon>
        <taxon>Magnoliopsida</taxon>
        <taxon>Liliopsida</taxon>
        <taxon>Poales</taxon>
        <taxon>Poaceae</taxon>
        <taxon>PACMAD clade</taxon>
        <taxon>Chloridoideae</taxon>
        <taxon>Cynodonteae</taxon>
        <taxon>Eleusininae</taxon>
        <taxon>Eleusine</taxon>
    </lineage>
</organism>
<protein>
    <submittedName>
        <fullName evidence="1">Uncharacterized protein</fullName>
    </submittedName>
</protein>
<accession>A0AAV5DTX4</accession>
<dbReference type="PANTHER" id="PTHR45693:SF28">
    <property type="entry name" value="TRANSCRIPTION FACTOR TGAL4"/>
    <property type="match status" value="1"/>
</dbReference>
<gene>
    <name evidence="1" type="primary">gb00505</name>
    <name evidence="1" type="ORF">PR202_gb00505</name>
</gene>
<reference evidence="1" key="2">
    <citation type="submission" date="2021-12" db="EMBL/GenBank/DDBJ databases">
        <title>Resequencing data analysis of finger millet.</title>
        <authorList>
            <person name="Hatakeyama M."/>
            <person name="Aluri S."/>
            <person name="Balachadran M.T."/>
            <person name="Sivarajan S.R."/>
            <person name="Poveda L."/>
            <person name="Shimizu-Inatsugi R."/>
            <person name="Schlapbach R."/>
            <person name="Sreeman S.M."/>
            <person name="Shimizu K.K."/>
        </authorList>
    </citation>
    <scope>NUCLEOTIDE SEQUENCE</scope>
</reference>
<comment type="caution">
    <text evidence="1">The sequence shown here is derived from an EMBL/GenBank/DDBJ whole genome shotgun (WGS) entry which is preliminary data.</text>
</comment>
<dbReference type="AlphaFoldDB" id="A0AAV5DTX4"/>
<dbReference type="PANTHER" id="PTHR45693">
    <property type="entry name" value="TRANSCRIPTION FACTOR TGA9"/>
    <property type="match status" value="1"/>
</dbReference>
<keyword evidence="2" id="KW-1185">Reference proteome</keyword>
<dbReference type="EMBL" id="BQKI01000071">
    <property type="protein sequence ID" value="GJN13763.1"/>
    <property type="molecule type" value="Genomic_DNA"/>
</dbReference>
<dbReference type="Proteomes" id="UP001054889">
    <property type="component" value="Unassembled WGS sequence"/>
</dbReference>
<name>A0AAV5DTX4_ELECO</name>